<dbReference type="InterPro" id="IPR018497">
    <property type="entry name" value="Peptidase_M13_C"/>
</dbReference>
<dbReference type="GO" id="GO:0046872">
    <property type="term" value="F:metal ion binding"/>
    <property type="evidence" value="ECO:0007669"/>
    <property type="project" value="UniProtKB-KW"/>
</dbReference>
<dbReference type="SUPFAM" id="SSF55486">
    <property type="entry name" value="Metalloproteases ('zincins'), catalytic domain"/>
    <property type="match status" value="1"/>
</dbReference>
<comment type="cofactor">
    <cofactor evidence="1">
        <name>Zn(2+)</name>
        <dbReference type="ChEBI" id="CHEBI:29105"/>
    </cofactor>
</comment>
<feature type="chain" id="PRO_5019864068" description="Peptidase M13 N-terminal domain-containing protein" evidence="9">
    <location>
        <begin position="24"/>
        <end position="689"/>
    </location>
</feature>
<dbReference type="OrthoDB" id="7998804at2759"/>
<sequence length="689" mass="80261">MLKLSLIAWLLCSLAWRTTPTSCHRTQPPPSVEELLASRLHSYMDLTARPCENFYQYACGNWPLQQVEQPAEIQQMAEQQIQLHQREQKEQLQPSDTLAVLDYALNRQLEQLLRRGVTNDSSTEDEQLISIQEKMHNYYRACKRLKPYNLKKYLQLLPPSNCTGWPLLSRKWSPETFSWLATIGRLRSYGLNGVLLKEEVLPRWDDASSYAINLDKPSQQETLPMGEGAIIELLLDIGQTKREANVLARQVDFFERQLHRLQDIEDDMGNMETELCYLAEIMPQLQWTAFIQELPINATGSELERPPALLIQNVPYMRALDKFLRRHKPETVCNYIMLKLLAFLKQQGPAEISRVECVASLRRAMPLAASLLIGQRFHDPNSEPLVSEIFGRLKRRFAQLLNENRLQLKQPILRVLQEKLEAMRLQLGFLQLNETSYVEDYYEPVQMGAQRFYENQLALLRLRVERNHELLTMGNQYNGNNVSYLAERELSSSLSPFFELPRNLVLVPYGFLQLPVWHRNMSELQQHAVLGFILAHEIIHGFDNHGIHYDSVGNLMGPSEEIWSSPRYNQSINCIEQHVATGSKSLSEKMADFEAMRLVYETYFGEKFSMDRKEPRDPLLPQFSQRQRFFISFAQFFCGKQQSLNAQHLEHAVDELRVLQTLANFEEFSREFGCEKRTKMQAKKKCRVW</sequence>
<protein>
    <recommendedName>
        <fullName evidence="14">Peptidase M13 N-terminal domain-containing protein</fullName>
    </recommendedName>
</protein>
<evidence type="ECO:0000256" key="1">
    <source>
        <dbReference type="ARBA" id="ARBA00001947"/>
    </source>
</evidence>
<evidence type="ECO:0000259" key="10">
    <source>
        <dbReference type="Pfam" id="PF01431"/>
    </source>
</evidence>
<dbReference type="InterPro" id="IPR008753">
    <property type="entry name" value="Peptidase_M13_N"/>
</dbReference>
<dbReference type="PANTHER" id="PTHR11733">
    <property type="entry name" value="ZINC METALLOPROTEASE FAMILY M13 NEPRILYSIN-RELATED"/>
    <property type="match status" value="1"/>
</dbReference>
<keyword evidence="4" id="KW-0645">Protease</keyword>
<name>A0A484B2Y3_DRONA</name>
<evidence type="ECO:0000256" key="5">
    <source>
        <dbReference type="ARBA" id="ARBA00022723"/>
    </source>
</evidence>
<evidence type="ECO:0000256" key="4">
    <source>
        <dbReference type="ARBA" id="ARBA00022670"/>
    </source>
</evidence>
<evidence type="ECO:0000313" key="13">
    <source>
        <dbReference type="Proteomes" id="UP000295192"/>
    </source>
</evidence>
<feature type="domain" description="Peptidase M13 N-terminal" evidence="11">
    <location>
        <begin position="50"/>
        <end position="429"/>
    </location>
</feature>
<reference evidence="12 13" key="1">
    <citation type="journal article" date="2019" name="J. Hered.">
        <title>An Improved Genome Assembly for Drosophila navojoa, the Basal Species in the mojavensis Cluster.</title>
        <authorList>
            <person name="Vanderlinde T."/>
            <person name="Dupim E.G."/>
            <person name="Nazario-Yepiz N.O."/>
            <person name="Carvalho A.B."/>
        </authorList>
    </citation>
    <scope>NUCLEOTIDE SEQUENCE [LARGE SCALE GENOMIC DNA]</scope>
    <source>
        <strain evidence="12">Navoj_Jal97</strain>
        <tissue evidence="12">Whole organism</tissue>
    </source>
</reference>
<keyword evidence="9" id="KW-0732">Signal</keyword>
<dbReference type="PROSITE" id="PS51885">
    <property type="entry name" value="NEPRILYSIN"/>
    <property type="match status" value="1"/>
</dbReference>
<evidence type="ECO:0000259" key="11">
    <source>
        <dbReference type="Pfam" id="PF05649"/>
    </source>
</evidence>
<organism evidence="12 13">
    <name type="scientific">Drosophila navojoa</name>
    <name type="common">Fruit fly</name>
    <dbReference type="NCBI Taxonomy" id="7232"/>
    <lineage>
        <taxon>Eukaryota</taxon>
        <taxon>Metazoa</taxon>
        <taxon>Ecdysozoa</taxon>
        <taxon>Arthropoda</taxon>
        <taxon>Hexapoda</taxon>
        <taxon>Insecta</taxon>
        <taxon>Pterygota</taxon>
        <taxon>Neoptera</taxon>
        <taxon>Endopterygota</taxon>
        <taxon>Diptera</taxon>
        <taxon>Brachycera</taxon>
        <taxon>Muscomorpha</taxon>
        <taxon>Ephydroidea</taxon>
        <taxon>Drosophilidae</taxon>
        <taxon>Drosophila</taxon>
    </lineage>
</organism>
<dbReference type="GO" id="GO:0016485">
    <property type="term" value="P:protein processing"/>
    <property type="evidence" value="ECO:0007669"/>
    <property type="project" value="TreeGrafter"/>
</dbReference>
<gene>
    <name evidence="12" type="ORF">AWZ03_010482</name>
</gene>
<dbReference type="GO" id="GO:0004222">
    <property type="term" value="F:metalloendopeptidase activity"/>
    <property type="evidence" value="ECO:0007669"/>
    <property type="project" value="InterPro"/>
</dbReference>
<feature type="domain" description="Peptidase M13 C-terminal" evidence="10">
    <location>
        <begin position="500"/>
        <end position="688"/>
    </location>
</feature>
<dbReference type="InterPro" id="IPR024079">
    <property type="entry name" value="MetalloPept_cat_dom_sf"/>
</dbReference>
<dbReference type="OMA" id="REMQLGY"/>
<comment type="similarity">
    <text evidence="3">Belongs to the peptidase M13 family.</text>
</comment>
<dbReference type="Pfam" id="PF01431">
    <property type="entry name" value="Peptidase_M13"/>
    <property type="match status" value="1"/>
</dbReference>
<keyword evidence="13" id="KW-1185">Reference proteome</keyword>
<evidence type="ECO:0000256" key="7">
    <source>
        <dbReference type="ARBA" id="ARBA00022833"/>
    </source>
</evidence>
<evidence type="ECO:0000256" key="6">
    <source>
        <dbReference type="ARBA" id="ARBA00022801"/>
    </source>
</evidence>
<dbReference type="EMBL" id="LSRL02000178">
    <property type="protein sequence ID" value="TDG43098.1"/>
    <property type="molecule type" value="Genomic_DNA"/>
</dbReference>
<evidence type="ECO:0000256" key="3">
    <source>
        <dbReference type="ARBA" id="ARBA00007357"/>
    </source>
</evidence>
<dbReference type="AlphaFoldDB" id="A0A484B2Y3"/>
<keyword evidence="7" id="KW-0862">Zinc</keyword>
<dbReference type="Proteomes" id="UP000295192">
    <property type="component" value="Unassembled WGS sequence"/>
</dbReference>
<comment type="subcellular location">
    <subcellularLocation>
        <location evidence="2">Cell membrane</location>
        <topology evidence="2">Single-pass type II membrane protein</topology>
    </subcellularLocation>
</comment>
<keyword evidence="6" id="KW-0378">Hydrolase</keyword>
<evidence type="ECO:0008006" key="14">
    <source>
        <dbReference type="Google" id="ProtNLM"/>
    </source>
</evidence>
<accession>A0A484B2Y3</accession>
<proteinExistence type="inferred from homology"/>
<evidence type="ECO:0000313" key="12">
    <source>
        <dbReference type="EMBL" id="TDG43098.1"/>
    </source>
</evidence>
<dbReference type="InterPro" id="IPR000718">
    <property type="entry name" value="Peptidase_M13"/>
</dbReference>
<keyword evidence="5" id="KW-0479">Metal-binding</keyword>
<evidence type="ECO:0000256" key="9">
    <source>
        <dbReference type="SAM" id="SignalP"/>
    </source>
</evidence>
<feature type="signal peptide" evidence="9">
    <location>
        <begin position="1"/>
        <end position="23"/>
    </location>
</feature>
<dbReference type="GO" id="GO:0005886">
    <property type="term" value="C:plasma membrane"/>
    <property type="evidence" value="ECO:0007669"/>
    <property type="project" value="UniProtKB-SubCell"/>
</dbReference>
<comment type="caution">
    <text evidence="12">The sequence shown here is derived from an EMBL/GenBank/DDBJ whole genome shotgun (WGS) entry which is preliminary data.</text>
</comment>
<dbReference type="Gene3D" id="1.10.1380.10">
    <property type="entry name" value="Neutral endopeptidase , domain2"/>
    <property type="match status" value="1"/>
</dbReference>
<evidence type="ECO:0000256" key="8">
    <source>
        <dbReference type="ARBA" id="ARBA00023049"/>
    </source>
</evidence>
<evidence type="ECO:0000256" key="2">
    <source>
        <dbReference type="ARBA" id="ARBA00004401"/>
    </source>
</evidence>
<dbReference type="PANTHER" id="PTHR11733:SF167">
    <property type="entry name" value="FI17812P1-RELATED"/>
    <property type="match status" value="1"/>
</dbReference>
<keyword evidence="8" id="KW-0482">Metalloprotease</keyword>
<dbReference type="Pfam" id="PF05649">
    <property type="entry name" value="Peptidase_M13_N"/>
    <property type="match status" value="1"/>
</dbReference>
<dbReference type="CDD" id="cd08662">
    <property type="entry name" value="M13"/>
    <property type="match status" value="1"/>
</dbReference>
<dbReference type="InterPro" id="IPR042089">
    <property type="entry name" value="Peptidase_M13_dom_2"/>
</dbReference>
<dbReference type="Gene3D" id="3.40.390.10">
    <property type="entry name" value="Collagenase (Catalytic Domain)"/>
    <property type="match status" value="1"/>
</dbReference>